<proteinExistence type="inferred from homology"/>
<dbReference type="InterPro" id="IPR038187">
    <property type="entry name" value="NAC_A/B_dom_sf"/>
</dbReference>
<gene>
    <name evidence="5" type="ORF">BSAL_24465</name>
</gene>
<feature type="compositionally biased region" description="Basic residues" evidence="3">
    <location>
        <begin position="25"/>
        <end position="34"/>
    </location>
</feature>
<dbReference type="Pfam" id="PF01849">
    <property type="entry name" value="NAC"/>
    <property type="match status" value="1"/>
</dbReference>
<evidence type="ECO:0000259" key="4">
    <source>
        <dbReference type="PROSITE" id="PS51151"/>
    </source>
</evidence>
<accession>A0A0S4JL81</accession>
<feature type="region of interest" description="Disordered" evidence="3">
    <location>
        <begin position="17"/>
        <end position="42"/>
    </location>
</feature>
<keyword evidence="2" id="KW-0804">Transcription</keyword>
<protein>
    <recommendedName>
        <fullName evidence="2">Nascent polypeptide-associated complex subunit beta</fullName>
    </recommendedName>
</protein>
<evidence type="ECO:0000256" key="3">
    <source>
        <dbReference type="SAM" id="MobiDB-lite"/>
    </source>
</evidence>
<dbReference type="Proteomes" id="UP000051952">
    <property type="component" value="Unassembled WGS sequence"/>
</dbReference>
<name>A0A0S4JL81_BODSA</name>
<feature type="domain" description="NAC-A/B" evidence="4">
    <location>
        <begin position="37"/>
        <end position="102"/>
    </location>
</feature>
<reference evidence="6" key="1">
    <citation type="submission" date="2015-09" db="EMBL/GenBank/DDBJ databases">
        <authorList>
            <consortium name="Pathogen Informatics"/>
        </authorList>
    </citation>
    <scope>NUCLEOTIDE SEQUENCE [LARGE SCALE GENOMIC DNA]</scope>
    <source>
        <strain evidence="6">Lake Konstanz</strain>
    </source>
</reference>
<dbReference type="CDD" id="cd22055">
    <property type="entry name" value="NAC_BTF3"/>
    <property type="match status" value="1"/>
</dbReference>
<dbReference type="OMA" id="GGQWIAS"/>
<dbReference type="AlphaFoldDB" id="A0A0S4JL81"/>
<dbReference type="InterPro" id="IPR039370">
    <property type="entry name" value="BTF3"/>
</dbReference>
<evidence type="ECO:0000256" key="2">
    <source>
        <dbReference type="RuleBase" id="RU361272"/>
    </source>
</evidence>
<dbReference type="OrthoDB" id="8033832at2759"/>
<evidence type="ECO:0000313" key="6">
    <source>
        <dbReference type="Proteomes" id="UP000051952"/>
    </source>
</evidence>
<keyword evidence="2" id="KW-0805">Transcription regulation</keyword>
<dbReference type="SMART" id="SM01407">
    <property type="entry name" value="NAC"/>
    <property type="match status" value="1"/>
</dbReference>
<comment type="similarity">
    <text evidence="1 2">Belongs to the NAC-beta family.</text>
</comment>
<dbReference type="EMBL" id="CYKH01001783">
    <property type="protein sequence ID" value="CUG89993.1"/>
    <property type="molecule type" value="Genomic_DNA"/>
</dbReference>
<evidence type="ECO:0000256" key="1">
    <source>
        <dbReference type="ARBA" id="ARBA00005296"/>
    </source>
</evidence>
<comment type="subunit">
    <text evidence="2">Part of the nascent polypeptide-associated complex (NAC).</text>
</comment>
<dbReference type="VEuPathDB" id="TriTrypDB:BSAL_24465"/>
<dbReference type="Gene3D" id="2.20.70.30">
    <property type="entry name" value="Nascent polypeptide-associated complex domain"/>
    <property type="match status" value="1"/>
</dbReference>
<dbReference type="PROSITE" id="PS51151">
    <property type="entry name" value="NAC_AB"/>
    <property type="match status" value="1"/>
</dbReference>
<organism evidence="5 6">
    <name type="scientific">Bodo saltans</name>
    <name type="common">Flagellated protozoan</name>
    <dbReference type="NCBI Taxonomy" id="75058"/>
    <lineage>
        <taxon>Eukaryota</taxon>
        <taxon>Discoba</taxon>
        <taxon>Euglenozoa</taxon>
        <taxon>Kinetoplastea</taxon>
        <taxon>Metakinetoplastina</taxon>
        <taxon>Eubodonida</taxon>
        <taxon>Bodonidae</taxon>
        <taxon>Bodo</taxon>
    </lineage>
</organism>
<evidence type="ECO:0000313" key="5">
    <source>
        <dbReference type="EMBL" id="CUG89993.1"/>
    </source>
</evidence>
<sequence length="116" mass="12300">MPAITITKELLEKRAAAVRTGGKGSVRRTVKAPHKSSGDDKKVQGTLKKLGVAPINEIDEAFFIRNDGSAYFFANPKVQASMQSQCFVVSGNYETKSAAEMLPKLAAEAAAAAKTA</sequence>
<dbReference type="InterPro" id="IPR002715">
    <property type="entry name" value="Nas_poly-pep-assoc_cplx_dom"/>
</dbReference>
<dbReference type="PANTHER" id="PTHR10351">
    <property type="entry name" value="TRANSCRIPTION FACTOR BTF3 FAMILY MEMBER"/>
    <property type="match status" value="1"/>
</dbReference>
<keyword evidence="6" id="KW-1185">Reference proteome</keyword>